<reference evidence="2" key="1">
    <citation type="submission" date="2010-09" db="EMBL/GenBank/DDBJ databases">
        <title>Complete sequence of chromosome1 of Burkholderia sp. CCGE1003.</title>
        <authorList>
            <consortium name="US DOE Joint Genome Institute"/>
            <person name="Lucas S."/>
            <person name="Copeland A."/>
            <person name="Lapidus A."/>
            <person name="Cheng J.-F."/>
            <person name="Bruce D."/>
            <person name="Goodwin L."/>
            <person name="Pitluck S."/>
            <person name="Daligault H."/>
            <person name="Davenport K."/>
            <person name="Detter J.C."/>
            <person name="Han C."/>
            <person name="Tapia R."/>
            <person name="Land M."/>
            <person name="Hauser L."/>
            <person name="Jeffries C."/>
            <person name="Kyrpides N."/>
            <person name="Ivanova N."/>
            <person name="Ovchinnikova G."/>
            <person name="Martinez-Romero E."/>
            <person name="Rogel M.A."/>
            <person name="Auchtung J."/>
            <person name="Tiedje J.M."/>
            <person name="Woyke T."/>
        </authorList>
    </citation>
    <scope>NUCLEOTIDE SEQUENCE</scope>
    <source>
        <strain evidence="2">CCGE1003</strain>
    </source>
</reference>
<sequence length="105" mass="11291">MTLTGNVGDGHWSVSAVTHSTTGGFDCSIKISHTAPEGEFNHEFKHSSIWPTEREAVLAGLREGMVWVQLKMSNTLSIGLSGAQRSHRSASDEARPASVRAANED</sequence>
<proteinExistence type="predicted"/>
<accession>E1T8M1</accession>
<name>E1T8M1_BURSG</name>
<feature type="region of interest" description="Disordered" evidence="1">
    <location>
        <begin position="81"/>
        <end position="105"/>
    </location>
</feature>
<dbReference type="eggNOG" id="ENOG5031717">
    <property type="taxonomic scope" value="Bacteria"/>
</dbReference>
<evidence type="ECO:0000313" key="2">
    <source>
        <dbReference type="EMBL" id="ADN57701.1"/>
    </source>
</evidence>
<gene>
    <name evidence="2" type="ordered locus">BC1003_1734</name>
</gene>
<protein>
    <recommendedName>
        <fullName evidence="3">UDP-glucose 4-epimerase</fullName>
    </recommendedName>
</protein>
<dbReference type="AlphaFoldDB" id="E1T8M1"/>
<evidence type="ECO:0008006" key="3">
    <source>
        <dbReference type="Google" id="ProtNLM"/>
    </source>
</evidence>
<dbReference type="HOGENOM" id="CLU_176833_0_0_4"/>
<organism evidence="2">
    <name type="scientific">Burkholderia sp. (strain CCGE1003)</name>
    <dbReference type="NCBI Taxonomy" id="640512"/>
    <lineage>
        <taxon>Bacteria</taxon>
        <taxon>Pseudomonadati</taxon>
        <taxon>Pseudomonadota</taxon>
        <taxon>Betaproteobacteria</taxon>
        <taxon>Burkholderiales</taxon>
        <taxon>Burkholderiaceae</taxon>
        <taxon>Burkholderia</taxon>
    </lineage>
</organism>
<dbReference type="KEGG" id="bgf:BC1003_1734"/>
<dbReference type="EMBL" id="CP002217">
    <property type="protein sequence ID" value="ADN57701.1"/>
    <property type="molecule type" value="Genomic_DNA"/>
</dbReference>
<evidence type="ECO:0000256" key="1">
    <source>
        <dbReference type="SAM" id="MobiDB-lite"/>
    </source>
</evidence>